<feature type="region of interest" description="Disordered" evidence="1">
    <location>
        <begin position="130"/>
        <end position="149"/>
    </location>
</feature>
<dbReference type="AlphaFoldDB" id="A0A927N0V6"/>
<name>A0A927N0V6_9ACTN</name>
<keyword evidence="4" id="KW-1185">Reference proteome</keyword>
<dbReference type="EMBL" id="JADBEM010000001">
    <property type="protein sequence ID" value="MBE1609727.1"/>
    <property type="molecule type" value="Genomic_DNA"/>
</dbReference>
<evidence type="ECO:0000313" key="4">
    <source>
        <dbReference type="Proteomes" id="UP000638648"/>
    </source>
</evidence>
<comment type="caution">
    <text evidence="3">The sequence shown here is derived from an EMBL/GenBank/DDBJ whole genome shotgun (WGS) entry which is preliminary data.</text>
</comment>
<keyword evidence="2" id="KW-1133">Transmembrane helix</keyword>
<feature type="transmembrane region" description="Helical" evidence="2">
    <location>
        <begin position="194"/>
        <end position="215"/>
    </location>
</feature>
<sequence>MRPLRIALLVSGAFALLIGFGLMLAGSTLLSGYFTQRDDSGVVSSPQARYAVPSFAMTATQTGLRVQPGVLGWLPAHRIDAVRIDATRVDGGQLFLGVARRAEVERYLHGSAVARADFRRAPFALRYHPVAGDQRPRPPARQGVWAATSTGGGTQHLTWPLRDGDWTVVVMNADAAKGVDVHLSVGARSPAVRAIGVSLFAGGGLLGGVGALLVYAACRRARPGTDVALIQALARREALSRAERPSRFGAKS</sequence>
<evidence type="ECO:0000256" key="1">
    <source>
        <dbReference type="SAM" id="MobiDB-lite"/>
    </source>
</evidence>
<dbReference type="Proteomes" id="UP000638648">
    <property type="component" value="Unassembled WGS sequence"/>
</dbReference>
<evidence type="ECO:0000256" key="2">
    <source>
        <dbReference type="SAM" id="Phobius"/>
    </source>
</evidence>
<evidence type="ECO:0000313" key="3">
    <source>
        <dbReference type="EMBL" id="MBE1609727.1"/>
    </source>
</evidence>
<organism evidence="3 4">
    <name type="scientific">Actinopolymorpha pittospori</name>
    <dbReference type="NCBI Taxonomy" id="648752"/>
    <lineage>
        <taxon>Bacteria</taxon>
        <taxon>Bacillati</taxon>
        <taxon>Actinomycetota</taxon>
        <taxon>Actinomycetes</taxon>
        <taxon>Propionibacteriales</taxon>
        <taxon>Actinopolymorphaceae</taxon>
        <taxon>Actinopolymorpha</taxon>
    </lineage>
</organism>
<protein>
    <submittedName>
        <fullName evidence="3">Uncharacterized protein</fullName>
    </submittedName>
</protein>
<gene>
    <name evidence="3" type="ORF">HEB94_006575</name>
</gene>
<keyword evidence="2" id="KW-0812">Transmembrane</keyword>
<accession>A0A927N0V6</accession>
<reference evidence="3" key="1">
    <citation type="submission" date="2020-10" db="EMBL/GenBank/DDBJ databases">
        <title>Sequencing the genomes of 1000 actinobacteria strains.</title>
        <authorList>
            <person name="Klenk H.-P."/>
        </authorList>
    </citation>
    <scope>NUCLEOTIDE SEQUENCE</scope>
    <source>
        <strain evidence="3">DSM 45354</strain>
    </source>
</reference>
<keyword evidence="2" id="KW-0472">Membrane</keyword>
<dbReference type="RefSeq" id="WP_192753258.1">
    <property type="nucleotide sequence ID" value="NZ_BAABJL010000163.1"/>
</dbReference>
<proteinExistence type="predicted"/>